<evidence type="ECO:0000313" key="2">
    <source>
        <dbReference type="EMBL" id="EDR03950.1"/>
    </source>
</evidence>
<reference evidence="2 3" key="1">
    <citation type="journal article" date="2008" name="Nature">
        <title>The genome of Laccaria bicolor provides insights into mycorrhizal symbiosis.</title>
        <authorList>
            <person name="Martin F."/>
            <person name="Aerts A."/>
            <person name="Ahren D."/>
            <person name="Brun A."/>
            <person name="Danchin E.G.J."/>
            <person name="Duchaussoy F."/>
            <person name="Gibon J."/>
            <person name="Kohler A."/>
            <person name="Lindquist E."/>
            <person name="Pereda V."/>
            <person name="Salamov A."/>
            <person name="Shapiro H.J."/>
            <person name="Wuyts J."/>
            <person name="Blaudez D."/>
            <person name="Buee M."/>
            <person name="Brokstein P."/>
            <person name="Canbaeck B."/>
            <person name="Cohen D."/>
            <person name="Courty P.E."/>
            <person name="Coutinho P.M."/>
            <person name="Delaruelle C."/>
            <person name="Detter J.C."/>
            <person name="Deveau A."/>
            <person name="DiFazio S."/>
            <person name="Duplessis S."/>
            <person name="Fraissinet-Tachet L."/>
            <person name="Lucic E."/>
            <person name="Frey-Klett P."/>
            <person name="Fourrey C."/>
            <person name="Feussner I."/>
            <person name="Gay G."/>
            <person name="Grimwood J."/>
            <person name="Hoegger P.J."/>
            <person name="Jain P."/>
            <person name="Kilaru S."/>
            <person name="Labbe J."/>
            <person name="Lin Y.C."/>
            <person name="Legue V."/>
            <person name="Le Tacon F."/>
            <person name="Marmeisse R."/>
            <person name="Melayah D."/>
            <person name="Montanini B."/>
            <person name="Muratet M."/>
            <person name="Nehls U."/>
            <person name="Niculita-Hirzel H."/>
            <person name="Oudot-Le Secq M.P."/>
            <person name="Peter M."/>
            <person name="Quesneville H."/>
            <person name="Rajashekar B."/>
            <person name="Reich M."/>
            <person name="Rouhier N."/>
            <person name="Schmutz J."/>
            <person name="Yin T."/>
            <person name="Chalot M."/>
            <person name="Henrissat B."/>
            <person name="Kuees U."/>
            <person name="Lucas S."/>
            <person name="Van de Peer Y."/>
            <person name="Podila G.K."/>
            <person name="Polle A."/>
            <person name="Pukkila P.J."/>
            <person name="Richardson P.M."/>
            <person name="Rouze P."/>
            <person name="Sanders I.R."/>
            <person name="Stajich J.E."/>
            <person name="Tunlid A."/>
            <person name="Tuskan G."/>
            <person name="Grigoriev I.V."/>
        </authorList>
    </citation>
    <scope>NUCLEOTIDE SEQUENCE [LARGE SCALE GENOMIC DNA]</scope>
    <source>
        <strain evidence="3">S238N-H82 / ATCC MYA-4686</strain>
    </source>
</reference>
<gene>
    <name evidence="2" type="ORF">LACBIDRAFT_306678</name>
</gene>
<name>B0DNJ1_LACBS</name>
<keyword evidence="1" id="KW-0732">Signal</keyword>
<dbReference type="Proteomes" id="UP000001194">
    <property type="component" value="Unassembled WGS sequence"/>
</dbReference>
<proteinExistence type="predicted"/>
<dbReference type="HOGENOM" id="CLU_1652447_0_0_1"/>
<keyword evidence="3" id="KW-1185">Reference proteome</keyword>
<organism evidence="3">
    <name type="scientific">Laccaria bicolor (strain S238N-H82 / ATCC MYA-4686)</name>
    <name type="common">Bicoloured deceiver</name>
    <name type="synonym">Laccaria laccata var. bicolor</name>
    <dbReference type="NCBI Taxonomy" id="486041"/>
    <lineage>
        <taxon>Eukaryota</taxon>
        <taxon>Fungi</taxon>
        <taxon>Dikarya</taxon>
        <taxon>Basidiomycota</taxon>
        <taxon>Agaricomycotina</taxon>
        <taxon>Agaricomycetes</taxon>
        <taxon>Agaricomycetidae</taxon>
        <taxon>Agaricales</taxon>
        <taxon>Agaricineae</taxon>
        <taxon>Hydnangiaceae</taxon>
        <taxon>Laccaria</taxon>
    </lineage>
</organism>
<protein>
    <submittedName>
        <fullName evidence="2">Predicted protein</fullName>
    </submittedName>
</protein>
<dbReference type="AlphaFoldDB" id="B0DNJ1"/>
<sequence>MELKTVFLHLCLTMLQTMILWSKELSPEQPKRVSISTRLGPVFIACHTLSILPPSSYLRQSGPSPRRKPKRPCPEVAIIKIPHQHLLVVLMMTTLLRKLTETKRRRLVYPLMHRAIYCLPLKSFVKSSAQFVPALSGSRHGSSNLKTHFGARTVLSDNVH</sequence>
<dbReference type="InParanoid" id="B0DNJ1"/>
<accession>B0DNJ1</accession>
<evidence type="ECO:0000313" key="3">
    <source>
        <dbReference type="Proteomes" id="UP000001194"/>
    </source>
</evidence>
<dbReference type="GeneID" id="6081141"/>
<feature type="chain" id="PRO_5002747279" evidence="1">
    <location>
        <begin position="23"/>
        <end position="160"/>
    </location>
</feature>
<feature type="signal peptide" evidence="1">
    <location>
        <begin position="1"/>
        <end position="22"/>
    </location>
</feature>
<dbReference type="KEGG" id="lbc:LACBIDRAFT_306678"/>
<evidence type="ECO:0000256" key="1">
    <source>
        <dbReference type="SAM" id="SignalP"/>
    </source>
</evidence>
<dbReference type="RefSeq" id="XP_001885518.1">
    <property type="nucleotide sequence ID" value="XM_001885483.1"/>
</dbReference>
<dbReference type="EMBL" id="DS547121">
    <property type="protein sequence ID" value="EDR03950.1"/>
    <property type="molecule type" value="Genomic_DNA"/>
</dbReference>